<dbReference type="InterPro" id="IPR050508">
    <property type="entry name" value="Methyltransf_Superfamily"/>
</dbReference>
<feature type="compositionally biased region" description="Basic and acidic residues" evidence="1">
    <location>
        <begin position="43"/>
        <end position="53"/>
    </location>
</feature>
<dbReference type="InterPro" id="IPR029063">
    <property type="entry name" value="SAM-dependent_MTases_sf"/>
</dbReference>
<dbReference type="Gene3D" id="3.40.50.150">
    <property type="entry name" value="Vaccinia Virus protein VP39"/>
    <property type="match status" value="1"/>
</dbReference>
<dbReference type="SUPFAM" id="SSF53335">
    <property type="entry name" value="S-adenosyl-L-methionine-dependent methyltransferases"/>
    <property type="match status" value="1"/>
</dbReference>
<keyword evidence="3" id="KW-0808">Transferase</keyword>
<dbReference type="PANTHER" id="PTHR42912:SF80">
    <property type="entry name" value="METHYLTRANSFERASE DOMAIN-CONTAINING PROTEIN"/>
    <property type="match status" value="1"/>
</dbReference>
<dbReference type="GO" id="GO:0032259">
    <property type="term" value="P:methylation"/>
    <property type="evidence" value="ECO:0007669"/>
    <property type="project" value="UniProtKB-KW"/>
</dbReference>
<dbReference type="Pfam" id="PF13649">
    <property type="entry name" value="Methyltransf_25"/>
    <property type="match status" value="1"/>
</dbReference>
<feature type="region of interest" description="Disordered" evidence="1">
    <location>
        <begin position="1"/>
        <end position="66"/>
    </location>
</feature>
<dbReference type="AlphaFoldDB" id="A0A3M0G997"/>
<protein>
    <submittedName>
        <fullName evidence="3">Class I SAM-dependent methyltransferase</fullName>
    </submittedName>
</protein>
<dbReference type="PANTHER" id="PTHR42912">
    <property type="entry name" value="METHYLTRANSFERASE"/>
    <property type="match status" value="1"/>
</dbReference>
<evidence type="ECO:0000313" key="4">
    <source>
        <dbReference type="Proteomes" id="UP000275256"/>
    </source>
</evidence>
<evidence type="ECO:0000256" key="1">
    <source>
        <dbReference type="SAM" id="MobiDB-lite"/>
    </source>
</evidence>
<gene>
    <name evidence="3" type="ORF">EAX62_02745</name>
</gene>
<proteinExistence type="predicted"/>
<dbReference type="GO" id="GO:0008168">
    <property type="term" value="F:methyltransferase activity"/>
    <property type="evidence" value="ECO:0007669"/>
    <property type="project" value="UniProtKB-KW"/>
</dbReference>
<evidence type="ECO:0000313" key="3">
    <source>
        <dbReference type="EMBL" id="RMB61571.1"/>
    </source>
</evidence>
<evidence type="ECO:0000259" key="2">
    <source>
        <dbReference type="Pfam" id="PF13649"/>
    </source>
</evidence>
<dbReference type="EMBL" id="REFW01000001">
    <property type="protein sequence ID" value="RMB61571.1"/>
    <property type="molecule type" value="Genomic_DNA"/>
</dbReference>
<accession>A0A3M0G997</accession>
<organism evidence="3 4">
    <name type="scientific">Tessaracoccus antarcticus</name>
    <dbReference type="NCBI Taxonomy" id="2479848"/>
    <lineage>
        <taxon>Bacteria</taxon>
        <taxon>Bacillati</taxon>
        <taxon>Actinomycetota</taxon>
        <taxon>Actinomycetes</taxon>
        <taxon>Propionibacteriales</taxon>
        <taxon>Propionibacteriaceae</taxon>
        <taxon>Tessaracoccus</taxon>
    </lineage>
</organism>
<keyword evidence="4" id="KW-1185">Reference proteome</keyword>
<feature type="domain" description="Methyltransferase" evidence="2">
    <location>
        <begin position="170"/>
        <end position="262"/>
    </location>
</feature>
<dbReference type="CDD" id="cd02440">
    <property type="entry name" value="AdoMet_MTases"/>
    <property type="match status" value="1"/>
</dbReference>
<dbReference type="InterPro" id="IPR041698">
    <property type="entry name" value="Methyltransf_25"/>
</dbReference>
<comment type="caution">
    <text evidence="3">The sequence shown here is derived from an EMBL/GenBank/DDBJ whole genome shotgun (WGS) entry which is preliminary data.</text>
</comment>
<name>A0A3M0G997_9ACTN</name>
<sequence>MARQGQAGHVHSPGPDRAGGHTTAADDDGRRHGRLGPLAGGAHEGRQDRDGRVRHGGGLQDARLDDRLERQGVRGCVRRGGRLRLHVGSPPHQGAVLLSRTGHNDRRTSSVGGDTGDTYAGVTQRVRATYDALADAYDHLVGDVSVEAPIDLAMVQLLVDQVGNSTGASILDAGCGAGRMMAHLHHLDPTVVLTGIDLSQGMVARARTHHPSLRIDQADLALLPFAEDTFDGVLSWYSIIHTPQQALERILSEFGRVLRPGGALLLGFHVGAGERRIHHAYGRDLELTVQMHEIQVVRSSLEGGGFHMRASLEREARASEKGPQGFLLATRG</sequence>
<reference evidence="3 4" key="1">
    <citation type="submission" date="2018-10" db="EMBL/GenBank/DDBJ databases">
        <title>Tessaracoccus antarcticuss sp. nov., isolated from sediment.</title>
        <authorList>
            <person name="Zhou L.Y."/>
            <person name="Du Z.J."/>
        </authorList>
    </citation>
    <scope>NUCLEOTIDE SEQUENCE [LARGE SCALE GENOMIC DNA]</scope>
    <source>
        <strain evidence="3 4">JDX10</strain>
    </source>
</reference>
<keyword evidence="3" id="KW-0489">Methyltransferase</keyword>
<dbReference type="Proteomes" id="UP000275256">
    <property type="component" value="Unassembled WGS sequence"/>
</dbReference>